<dbReference type="Proteomes" id="UP001152024">
    <property type="component" value="Unassembled WGS sequence"/>
</dbReference>
<accession>A0ABQ8RP50</accession>
<evidence type="ECO:0000313" key="3">
    <source>
        <dbReference type="Proteomes" id="UP001152024"/>
    </source>
</evidence>
<sequence length="206" mass="22493">MEDEEQSRSPYYAVVIGSSWRCVVDSYAKARALCEGVKGARNLGCGTEEEAQCAYSPAAHKRWQMKDSQDGLSPLQSPDNSPPVVIAVSARLKAAARRSSSKGLAPRSQSTQSTGASLSTADIPSSPHQAISSVDLSSTQTRTPMSSDDGFGNDGYPRQVKRARTDDDGDYYDALDDMVPFENQSDAMFYLIQAFKEFREVRIGKF</sequence>
<reference evidence="2" key="1">
    <citation type="submission" date="2022-09" db="EMBL/GenBank/DDBJ databases">
        <title>Fusarium specimens isolated from Avocado Roots.</title>
        <authorList>
            <person name="Stajich J."/>
            <person name="Roper C."/>
            <person name="Heimlech-Rivalta G."/>
        </authorList>
    </citation>
    <scope>NUCLEOTIDE SEQUENCE</scope>
    <source>
        <strain evidence="2">CF00095</strain>
    </source>
</reference>
<comment type="caution">
    <text evidence="2">The sequence shown here is derived from an EMBL/GenBank/DDBJ whole genome shotgun (WGS) entry which is preliminary data.</text>
</comment>
<organism evidence="2 3">
    <name type="scientific">Fusarium equiseti</name>
    <name type="common">Fusarium scirpi</name>
    <dbReference type="NCBI Taxonomy" id="61235"/>
    <lineage>
        <taxon>Eukaryota</taxon>
        <taxon>Fungi</taxon>
        <taxon>Dikarya</taxon>
        <taxon>Ascomycota</taxon>
        <taxon>Pezizomycotina</taxon>
        <taxon>Sordariomycetes</taxon>
        <taxon>Hypocreomycetidae</taxon>
        <taxon>Hypocreales</taxon>
        <taxon>Nectriaceae</taxon>
        <taxon>Fusarium</taxon>
        <taxon>Fusarium incarnatum-equiseti species complex</taxon>
    </lineage>
</organism>
<evidence type="ECO:0000313" key="2">
    <source>
        <dbReference type="EMBL" id="KAJ4138697.1"/>
    </source>
</evidence>
<protein>
    <submittedName>
        <fullName evidence="2">Uncharacterized protein</fullName>
    </submittedName>
</protein>
<dbReference type="EMBL" id="JAOQBH010000003">
    <property type="protein sequence ID" value="KAJ4138697.1"/>
    <property type="molecule type" value="Genomic_DNA"/>
</dbReference>
<name>A0ABQ8RP50_FUSEQ</name>
<evidence type="ECO:0000256" key="1">
    <source>
        <dbReference type="SAM" id="MobiDB-lite"/>
    </source>
</evidence>
<gene>
    <name evidence="2" type="ORF">NW768_002555</name>
</gene>
<keyword evidence="3" id="KW-1185">Reference proteome</keyword>
<feature type="compositionally biased region" description="Polar residues" evidence="1">
    <location>
        <begin position="70"/>
        <end position="79"/>
    </location>
</feature>
<feature type="compositionally biased region" description="Polar residues" evidence="1">
    <location>
        <begin position="107"/>
        <end position="146"/>
    </location>
</feature>
<proteinExistence type="predicted"/>
<feature type="region of interest" description="Disordered" evidence="1">
    <location>
        <begin position="64"/>
        <end position="83"/>
    </location>
</feature>
<feature type="region of interest" description="Disordered" evidence="1">
    <location>
        <begin position="97"/>
        <end position="163"/>
    </location>
</feature>